<dbReference type="InterPro" id="IPR058533">
    <property type="entry name" value="Cation_efflux_TM"/>
</dbReference>
<evidence type="ECO:0000313" key="10">
    <source>
        <dbReference type="EMBL" id="MBC3803112.1"/>
    </source>
</evidence>
<protein>
    <submittedName>
        <fullName evidence="10">Cation diffusion facilitator family transporter</fullName>
    </submittedName>
</protein>
<feature type="transmembrane region" description="Helical" evidence="7">
    <location>
        <begin position="112"/>
        <end position="129"/>
    </location>
</feature>
<evidence type="ECO:0000313" key="11">
    <source>
        <dbReference type="Proteomes" id="UP000603234"/>
    </source>
</evidence>
<evidence type="ECO:0000256" key="5">
    <source>
        <dbReference type="ARBA" id="ARBA00022989"/>
    </source>
</evidence>
<sequence>MQISNRKTKVALLSICSNTVLIILKVMAGILSGSVSIISEAIHSSMDLVASLIAFMAVQKSSKPADRDHPYGHGKIENISGIVEGLLIFIAAGMIVFEAVKKILEPAEIEQAWIAIAVMATAAVINYFVSRTLYKVAKEEDSMALEADALHLKTDVYTSLGVGVGILLIKLTGFVVLDSIVAILVALLIVKEAWALCYNALEYLIDIRLSDEEEQEIRAVIEKIKNDYASQLMDYHKLKTRKSGNIRHIDFHITVDPTLSVKDAHEIVGCFKKELCERLKNTRVSVHIDPYTPLGDNREADDSDGDDNY</sequence>
<keyword evidence="11" id="KW-1185">Reference proteome</keyword>
<organism evidence="10 11">
    <name type="scientific">Acetobacterium fimetarium</name>
    <dbReference type="NCBI Taxonomy" id="52691"/>
    <lineage>
        <taxon>Bacteria</taxon>
        <taxon>Bacillati</taxon>
        <taxon>Bacillota</taxon>
        <taxon>Clostridia</taxon>
        <taxon>Eubacteriales</taxon>
        <taxon>Eubacteriaceae</taxon>
        <taxon>Acetobacterium</taxon>
    </lineage>
</organism>
<dbReference type="SUPFAM" id="SSF160240">
    <property type="entry name" value="Cation efflux protein cytoplasmic domain-like"/>
    <property type="match status" value="1"/>
</dbReference>
<dbReference type="EMBL" id="WJBC01000002">
    <property type="protein sequence ID" value="MBC3803112.1"/>
    <property type="molecule type" value="Genomic_DNA"/>
</dbReference>
<gene>
    <name evidence="10" type="ORF">GH808_01465</name>
</gene>
<evidence type="ECO:0000256" key="7">
    <source>
        <dbReference type="SAM" id="Phobius"/>
    </source>
</evidence>
<dbReference type="SUPFAM" id="SSF161111">
    <property type="entry name" value="Cation efflux protein transmembrane domain-like"/>
    <property type="match status" value="1"/>
</dbReference>
<evidence type="ECO:0000256" key="3">
    <source>
        <dbReference type="ARBA" id="ARBA00022448"/>
    </source>
</evidence>
<dbReference type="PANTHER" id="PTHR43840">
    <property type="entry name" value="MITOCHONDRIAL METAL TRANSPORTER 1-RELATED"/>
    <property type="match status" value="1"/>
</dbReference>
<reference evidence="10 11" key="1">
    <citation type="journal article" date="2020" name="mSystems">
        <title>Defining Genomic and Predicted Metabolic Features of the Acetobacterium Genus.</title>
        <authorList>
            <person name="Ross D.E."/>
            <person name="Marshall C.W."/>
            <person name="Gulliver D."/>
            <person name="May H.D."/>
            <person name="Norman R.S."/>
        </authorList>
    </citation>
    <scope>NUCLEOTIDE SEQUENCE [LARGE SCALE GENOMIC DNA]</scope>
    <source>
        <strain evidence="10 11">DSM 8238</strain>
    </source>
</reference>
<proteinExistence type="inferred from homology"/>
<evidence type="ECO:0000259" key="8">
    <source>
        <dbReference type="Pfam" id="PF01545"/>
    </source>
</evidence>
<dbReference type="InterPro" id="IPR027469">
    <property type="entry name" value="Cation_efflux_TMD_sf"/>
</dbReference>
<comment type="subcellular location">
    <subcellularLocation>
        <location evidence="1">Membrane</location>
        <topology evidence="1">Multi-pass membrane protein</topology>
    </subcellularLocation>
</comment>
<evidence type="ECO:0000259" key="9">
    <source>
        <dbReference type="Pfam" id="PF16916"/>
    </source>
</evidence>
<dbReference type="InterPro" id="IPR027470">
    <property type="entry name" value="Cation_efflux_CTD"/>
</dbReference>
<feature type="transmembrane region" description="Helical" evidence="7">
    <location>
        <begin position="12"/>
        <end position="31"/>
    </location>
</feature>
<evidence type="ECO:0000256" key="1">
    <source>
        <dbReference type="ARBA" id="ARBA00004141"/>
    </source>
</evidence>
<keyword evidence="3" id="KW-0813">Transport</keyword>
<evidence type="ECO:0000256" key="6">
    <source>
        <dbReference type="ARBA" id="ARBA00023136"/>
    </source>
</evidence>
<name>A0ABR6WR55_9FIRM</name>
<comment type="similarity">
    <text evidence="2">Belongs to the cation diffusion facilitator (CDF) transporter (TC 2.A.4) family.</text>
</comment>
<keyword evidence="4 7" id="KW-0812">Transmembrane</keyword>
<feature type="domain" description="Cation efflux protein transmembrane" evidence="8">
    <location>
        <begin position="12"/>
        <end position="205"/>
    </location>
</feature>
<accession>A0ABR6WR55</accession>
<dbReference type="Gene3D" id="3.30.70.1350">
    <property type="entry name" value="Cation efflux protein, cytoplasmic domain"/>
    <property type="match status" value="1"/>
</dbReference>
<evidence type="ECO:0000256" key="2">
    <source>
        <dbReference type="ARBA" id="ARBA00008114"/>
    </source>
</evidence>
<feature type="domain" description="Cation efflux protein cytoplasmic" evidence="9">
    <location>
        <begin position="209"/>
        <end position="291"/>
    </location>
</feature>
<dbReference type="Gene3D" id="1.20.1510.10">
    <property type="entry name" value="Cation efflux protein transmembrane domain"/>
    <property type="match status" value="1"/>
</dbReference>
<dbReference type="Proteomes" id="UP000603234">
    <property type="component" value="Unassembled WGS sequence"/>
</dbReference>
<dbReference type="PANTHER" id="PTHR43840:SF15">
    <property type="entry name" value="MITOCHONDRIAL METAL TRANSPORTER 1-RELATED"/>
    <property type="match status" value="1"/>
</dbReference>
<comment type="caution">
    <text evidence="10">The sequence shown here is derived from an EMBL/GenBank/DDBJ whole genome shotgun (WGS) entry which is preliminary data.</text>
</comment>
<dbReference type="Pfam" id="PF01545">
    <property type="entry name" value="Cation_efflux"/>
    <property type="match status" value="1"/>
</dbReference>
<dbReference type="InterPro" id="IPR050291">
    <property type="entry name" value="CDF_Transporter"/>
</dbReference>
<keyword evidence="5 7" id="KW-1133">Transmembrane helix</keyword>
<dbReference type="NCBIfam" id="TIGR01297">
    <property type="entry name" value="CDF"/>
    <property type="match status" value="1"/>
</dbReference>
<feature type="transmembrane region" description="Helical" evidence="7">
    <location>
        <begin position="167"/>
        <end position="190"/>
    </location>
</feature>
<feature type="transmembrane region" description="Helical" evidence="7">
    <location>
        <begin position="79"/>
        <end position="100"/>
    </location>
</feature>
<keyword evidence="6 7" id="KW-0472">Membrane</keyword>
<dbReference type="InterPro" id="IPR002524">
    <property type="entry name" value="Cation_efflux"/>
</dbReference>
<dbReference type="InterPro" id="IPR036837">
    <property type="entry name" value="Cation_efflux_CTD_sf"/>
</dbReference>
<dbReference type="Pfam" id="PF16916">
    <property type="entry name" value="ZT_dimer"/>
    <property type="match status" value="1"/>
</dbReference>
<evidence type="ECO:0000256" key="4">
    <source>
        <dbReference type="ARBA" id="ARBA00022692"/>
    </source>
</evidence>